<dbReference type="AlphaFoldDB" id="A0A8S1QIZ5"/>
<keyword evidence="4" id="KW-1185">Reference proteome</keyword>
<evidence type="ECO:0000256" key="1">
    <source>
        <dbReference type="SAM" id="Coils"/>
    </source>
</evidence>
<organism evidence="3 4">
    <name type="scientific">Paramecium primaurelia</name>
    <dbReference type="NCBI Taxonomy" id="5886"/>
    <lineage>
        <taxon>Eukaryota</taxon>
        <taxon>Sar</taxon>
        <taxon>Alveolata</taxon>
        <taxon>Ciliophora</taxon>
        <taxon>Intramacronucleata</taxon>
        <taxon>Oligohymenophorea</taxon>
        <taxon>Peniculida</taxon>
        <taxon>Parameciidae</taxon>
        <taxon>Paramecium</taxon>
    </lineage>
</organism>
<feature type="compositionally biased region" description="Polar residues" evidence="2">
    <location>
        <begin position="195"/>
        <end position="224"/>
    </location>
</feature>
<feature type="coiled-coil region" evidence="1">
    <location>
        <begin position="88"/>
        <end position="118"/>
    </location>
</feature>
<sequence>MFQLNNNEKQIDFRKYQMEPIDHIYLSFSPKQEEQNTLNLKTEEMSIPNIQSFFTDRTSIFDQKFGYFQGQVHNSDQFDFYLISKTELMKLLKQLDSLQKIKQNYDALNQQIQSTQKNPSKQLQQHSYNNLQKSGTTLQGSDQKARNLQQSQIMNEGQPHKDVISVRALVGHRENSIHYNNNNKENNQGLINNQRTTSQQKQQNHQKNYSSVRKLNQPLPSRQRSQTHIHMKYIN</sequence>
<dbReference type="Proteomes" id="UP000688137">
    <property type="component" value="Unassembled WGS sequence"/>
</dbReference>
<evidence type="ECO:0000256" key="2">
    <source>
        <dbReference type="SAM" id="MobiDB-lite"/>
    </source>
</evidence>
<dbReference type="EMBL" id="CAJJDM010000172">
    <property type="protein sequence ID" value="CAD8115603.1"/>
    <property type="molecule type" value="Genomic_DNA"/>
</dbReference>
<keyword evidence="1" id="KW-0175">Coiled coil</keyword>
<evidence type="ECO:0000313" key="3">
    <source>
        <dbReference type="EMBL" id="CAD8115603.1"/>
    </source>
</evidence>
<accession>A0A8S1QIZ5</accession>
<proteinExistence type="predicted"/>
<reference evidence="3" key="1">
    <citation type="submission" date="2021-01" db="EMBL/GenBank/DDBJ databases">
        <authorList>
            <consortium name="Genoscope - CEA"/>
            <person name="William W."/>
        </authorList>
    </citation>
    <scope>NUCLEOTIDE SEQUENCE</scope>
</reference>
<evidence type="ECO:0000313" key="4">
    <source>
        <dbReference type="Proteomes" id="UP000688137"/>
    </source>
</evidence>
<comment type="caution">
    <text evidence="3">The sequence shown here is derived from an EMBL/GenBank/DDBJ whole genome shotgun (WGS) entry which is preliminary data.</text>
</comment>
<dbReference type="OMA" id="FQGSVHN"/>
<gene>
    <name evidence="3" type="ORF">PPRIM_AZ9-3.1.T1650062</name>
</gene>
<feature type="compositionally biased region" description="Basic residues" evidence="2">
    <location>
        <begin position="225"/>
        <end position="235"/>
    </location>
</feature>
<protein>
    <submittedName>
        <fullName evidence="3">Uncharacterized protein</fullName>
    </submittedName>
</protein>
<name>A0A8S1QIZ5_PARPR</name>
<feature type="region of interest" description="Disordered" evidence="2">
    <location>
        <begin position="195"/>
        <end position="235"/>
    </location>
</feature>